<dbReference type="SUPFAM" id="SSF159127">
    <property type="entry name" value="HupF/HypC-like"/>
    <property type="match status" value="1"/>
</dbReference>
<proteinExistence type="inferred from homology"/>
<evidence type="ECO:0000256" key="1">
    <source>
        <dbReference type="ARBA" id="ARBA00006018"/>
    </source>
</evidence>
<dbReference type="RefSeq" id="WP_221288689.1">
    <property type="nucleotide sequence ID" value="NZ_AP024597.1"/>
</dbReference>
<protein>
    <recommendedName>
        <fullName evidence="4">HypC/HybG/HupF family hydrogenase formation chaperone</fullName>
    </recommendedName>
</protein>
<organism evidence="2 3">
    <name type="scientific">Stygiolobus caldivivus</name>
    <dbReference type="NCBI Taxonomy" id="2824673"/>
    <lineage>
        <taxon>Archaea</taxon>
        <taxon>Thermoproteota</taxon>
        <taxon>Thermoprotei</taxon>
        <taxon>Sulfolobales</taxon>
        <taxon>Sulfolobaceae</taxon>
        <taxon>Stygiolobus</taxon>
    </lineage>
</organism>
<dbReference type="EMBL" id="AP024597">
    <property type="protein sequence ID" value="BCU68813.1"/>
    <property type="molecule type" value="Genomic_DNA"/>
</dbReference>
<comment type="similarity">
    <text evidence="1">Belongs to the HupF/HypC family.</text>
</comment>
<dbReference type="KEGG" id="csty:KN1_01100"/>
<dbReference type="Gene3D" id="2.30.30.140">
    <property type="match status" value="1"/>
</dbReference>
<dbReference type="Proteomes" id="UP000825123">
    <property type="component" value="Chromosome"/>
</dbReference>
<evidence type="ECO:0008006" key="4">
    <source>
        <dbReference type="Google" id="ProtNLM"/>
    </source>
</evidence>
<evidence type="ECO:0000313" key="3">
    <source>
        <dbReference type="Proteomes" id="UP000825123"/>
    </source>
</evidence>
<dbReference type="GeneID" id="66161860"/>
<dbReference type="InterPro" id="IPR001109">
    <property type="entry name" value="Hydrogenase_HupF/HypC"/>
</dbReference>
<gene>
    <name evidence="2" type="ORF">KN1_01100</name>
</gene>
<name>A0A8D5U483_9CREN</name>
<keyword evidence="3" id="KW-1185">Reference proteome</keyword>
<dbReference type="Pfam" id="PF01455">
    <property type="entry name" value="HupF_HypC"/>
    <property type="match status" value="1"/>
</dbReference>
<dbReference type="AlphaFoldDB" id="A0A8D5U483"/>
<sequence length="84" mass="9338">MCISIPAKVVQVGDMIALVDFGNGEPTPALNNAEDEIKEGDYVLVSYGMIIQKISEREYLELLSYERQMRELALTSSLEQGKKG</sequence>
<accession>A0A8D5U483</accession>
<evidence type="ECO:0000313" key="2">
    <source>
        <dbReference type="EMBL" id="BCU68813.1"/>
    </source>
</evidence>
<reference evidence="2 3" key="1">
    <citation type="submission" date="2021-04" db="EMBL/GenBank/DDBJ databases">
        <title>Complete genome sequence of Stygiolobus sp. KN-1.</title>
        <authorList>
            <person name="Nakamura K."/>
            <person name="Sakai H."/>
            <person name="Kurosawa N."/>
        </authorList>
    </citation>
    <scope>NUCLEOTIDE SEQUENCE [LARGE SCALE GENOMIC DNA]</scope>
    <source>
        <strain evidence="2 3">KN-1</strain>
    </source>
</reference>